<evidence type="ECO:0000313" key="2">
    <source>
        <dbReference type="Proteomes" id="UP001189429"/>
    </source>
</evidence>
<dbReference type="Proteomes" id="UP001189429">
    <property type="component" value="Unassembled WGS sequence"/>
</dbReference>
<protein>
    <submittedName>
        <fullName evidence="1">Uncharacterized protein</fullName>
    </submittedName>
</protein>
<evidence type="ECO:0000313" key="1">
    <source>
        <dbReference type="EMBL" id="CAK0814232.1"/>
    </source>
</evidence>
<comment type="caution">
    <text evidence="1">The sequence shown here is derived from an EMBL/GenBank/DDBJ whole genome shotgun (WGS) entry which is preliminary data.</text>
</comment>
<reference evidence="1" key="1">
    <citation type="submission" date="2023-10" db="EMBL/GenBank/DDBJ databases">
        <authorList>
            <person name="Chen Y."/>
            <person name="Shah S."/>
            <person name="Dougan E. K."/>
            <person name="Thang M."/>
            <person name="Chan C."/>
        </authorList>
    </citation>
    <scope>NUCLEOTIDE SEQUENCE [LARGE SCALE GENOMIC DNA]</scope>
</reference>
<accession>A0ABN9R770</accession>
<name>A0ABN9R770_9DINO</name>
<feature type="non-terminal residue" evidence="1">
    <location>
        <position position="1"/>
    </location>
</feature>
<keyword evidence="2" id="KW-1185">Reference proteome</keyword>
<organism evidence="1 2">
    <name type="scientific">Prorocentrum cordatum</name>
    <dbReference type="NCBI Taxonomy" id="2364126"/>
    <lineage>
        <taxon>Eukaryota</taxon>
        <taxon>Sar</taxon>
        <taxon>Alveolata</taxon>
        <taxon>Dinophyceae</taxon>
        <taxon>Prorocentrales</taxon>
        <taxon>Prorocentraceae</taxon>
        <taxon>Prorocentrum</taxon>
    </lineage>
</organism>
<dbReference type="EMBL" id="CAUYUJ010005575">
    <property type="protein sequence ID" value="CAK0814232.1"/>
    <property type="molecule type" value="Genomic_DNA"/>
</dbReference>
<sequence length="188" mass="21007">CHLLVQNVRCHGMLPIITGLFKSWDTLDVECFLSTNRARQGGTSLKRRMARARSSVKVRGIFGSASSNPAAGSGTLGSLDIHRLTQMYKKGNPEAFQEKGSRAWMYNYFHGLEQSIYGFELSMIFDGQSYGQARWDACPMSGCRDLIGYRIILRPLFLSQSFVGAMSHRAVRLDCSDELTSLIVLTLK</sequence>
<gene>
    <name evidence="1" type="ORF">PCOR1329_LOCUS17889</name>
</gene>
<proteinExistence type="predicted"/>